<dbReference type="Proteomes" id="UP000299102">
    <property type="component" value="Unassembled WGS sequence"/>
</dbReference>
<reference evidence="2 3" key="1">
    <citation type="journal article" date="2019" name="Commun. Biol.">
        <title>The bagworm genome reveals a unique fibroin gene that provides high tensile strength.</title>
        <authorList>
            <person name="Kono N."/>
            <person name="Nakamura H."/>
            <person name="Ohtoshi R."/>
            <person name="Tomita M."/>
            <person name="Numata K."/>
            <person name="Arakawa K."/>
        </authorList>
    </citation>
    <scope>NUCLEOTIDE SEQUENCE [LARGE SCALE GENOMIC DNA]</scope>
</reference>
<feature type="compositionally biased region" description="Basic residues" evidence="1">
    <location>
        <begin position="72"/>
        <end position="83"/>
    </location>
</feature>
<dbReference type="EMBL" id="BGZK01000615">
    <property type="protein sequence ID" value="GBP53103.1"/>
    <property type="molecule type" value="Genomic_DNA"/>
</dbReference>
<feature type="compositionally biased region" description="Polar residues" evidence="1">
    <location>
        <begin position="1"/>
        <end position="10"/>
    </location>
</feature>
<dbReference type="AlphaFoldDB" id="A0A4C1WQ41"/>
<evidence type="ECO:0000313" key="3">
    <source>
        <dbReference type="Proteomes" id="UP000299102"/>
    </source>
</evidence>
<proteinExistence type="predicted"/>
<evidence type="ECO:0000256" key="1">
    <source>
        <dbReference type="SAM" id="MobiDB-lite"/>
    </source>
</evidence>
<accession>A0A4C1WQ41</accession>
<feature type="region of interest" description="Disordered" evidence="1">
    <location>
        <begin position="1"/>
        <end position="42"/>
    </location>
</feature>
<protein>
    <submittedName>
        <fullName evidence="2">Uncharacterized protein</fullName>
    </submittedName>
</protein>
<sequence>MNAGNRSTGVTLRGPPVLRLPHAPQPRPVGGPRRLGPGWQMPPRLYGQSDAEHCYLESREMVYSVLKLKAARKAVGSRKRDRNRQREPDVDSEIGQYER</sequence>
<gene>
    <name evidence="2" type="ORF">EVAR_43389_1</name>
</gene>
<organism evidence="2 3">
    <name type="scientific">Eumeta variegata</name>
    <name type="common">Bagworm moth</name>
    <name type="synonym">Eumeta japonica</name>
    <dbReference type="NCBI Taxonomy" id="151549"/>
    <lineage>
        <taxon>Eukaryota</taxon>
        <taxon>Metazoa</taxon>
        <taxon>Ecdysozoa</taxon>
        <taxon>Arthropoda</taxon>
        <taxon>Hexapoda</taxon>
        <taxon>Insecta</taxon>
        <taxon>Pterygota</taxon>
        <taxon>Neoptera</taxon>
        <taxon>Endopterygota</taxon>
        <taxon>Lepidoptera</taxon>
        <taxon>Glossata</taxon>
        <taxon>Ditrysia</taxon>
        <taxon>Tineoidea</taxon>
        <taxon>Psychidae</taxon>
        <taxon>Oiketicinae</taxon>
        <taxon>Eumeta</taxon>
    </lineage>
</organism>
<comment type="caution">
    <text evidence="2">The sequence shown here is derived from an EMBL/GenBank/DDBJ whole genome shotgun (WGS) entry which is preliminary data.</text>
</comment>
<name>A0A4C1WQ41_EUMVA</name>
<keyword evidence="3" id="KW-1185">Reference proteome</keyword>
<evidence type="ECO:0000313" key="2">
    <source>
        <dbReference type="EMBL" id="GBP53103.1"/>
    </source>
</evidence>
<feature type="region of interest" description="Disordered" evidence="1">
    <location>
        <begin position="72"/>
        <end position="99"/>
    </location>
</feature>